<evidence type="ECO:0000256" key="1">
    <source>
        <dbReference type="SAM" id="MobiDB-lite"/>
    </source>
</evidence>
<accession>A0ABR2AWX6</accession>
<sequence length="198" mass="22232">MVPKSDRVAPDKVQDTVKPSDMSPPISNALLKRDSDNDSISGSFPISDSYPTISNEFLQSLDVVPFSEEIHLALMDMEPLKSLDDHGNWDTRKLTFLFNNAVIPYILSIHYPDPSDLPDRPIWSLNGKYSFDIKSAYSSLSGSSCNVESQSWKKIWSLQNLYSMSFVTAVMRKKSGDSYFLQDFMAPSSVANLRTGFI</sequence>
<evidence type="ECO:0000313" key="3">
    <source>
        <dbReference type="Proteomes" id="UP001472677"/>
    </source>
</evidence>
<organism evidence="2 3">
    <name type="scientific">Hibiscus sabdariffa</name>
    <name type="common">roselle</name>
    <dbReference type="NCBI Taxonomy" id="183260"/>
    <lineage>
        <taxon>Eukaryota</taxon>
        <taxon>Viridiplantae</taxon>
        <taxon>Streptophyta</taxon>
        <taxon>Embryophyta</taxon>
        <taxon>Tracheophyta</taxon>
        <taxon>Spermatophyta</taxon>
        <taxon>Magnoliopsida</taxon>
        <taxon>eudicotyledons</taxon>
        <taxon>Gunneridae</taxon>
        <taxon>Pentapetalae</taxon>
        <taxon>rosids</taxon>
        <taxon>malvids</taxon>
        <taxon>Malvales</taxon>
        <taxon>Malvaceae</taxon>
        <taxon>Malvoideae</taxon>
        <taxon>Hibiscus</taxon>
    </lineage>
</organism>
<reference evidence="2 3" key="1">
    <citation type="journal article" date="2024" name="G3 (Bethesda)">
        <title>Genome assembly of Hibiscus sabdariffa L. provides insights into metabolisms of medicinal natural products.</title>
        <authorList>
            <person name="Kim T."/>
        </authorList>
    </citation>
    <scope>NUCLEOTIDE SEQUENCE [LARGE SCALE GENOMIC DNA]</scope>
    <source>
        <strain evidence="2">TK-2024</strain>
        <tissue evidence="2">Old leaves</tissue>
    </source>
</reference>
<comment type="caution">
    <text evidence="2">The sequence shown here is derived from an EMBL/GenBank/DDBJ whole genome shotgun (WGS) entry which is preliminary data.</text>
</comment>
<name>A0ABR2AWX6_9ROSI</name>
<evidence type="ECO:0000313" key="2">
    <source>
        <dbReference type="EMBL" id="KAK8498745.1"/>
    </source>
</evidence>
<feature type="compositionally biased region" description="Basic and acidic residues" evidence="1">
    <location>
        <begin position="1"/>
        <end position="15"/>
    </location>
</feature>
<feature type="region of interest" description="Disordered" evidence="1">
    <location>
        <begin position="1"/>
        <end position="34"/>
    </location>
</feature>
<gene>
    <name evidence="2" type="ORF">V6N12_064036</name>
</gene>
<proteinExistence type="predicted"/>
<protein>
    <submittedName>
        <fullName evidence="2">Uncharacterized protein</fullName>
    </submittedName>
</protein>
<dbReference type="EMBL" id="JBBPBM010000250">
    <property type="protein sequence ID" value="KAK8498745.1"/>
    <property type="molecule type" value="Genomic_DNA"/>
</dbReference>
<dbReference type="Proteomes" id="UP001472677">
    <property type="component" value="Unassembled WGS sequence"/>
</dbReference>
<keyword evidence="3" id="KW-1185">Reference proteome</keyword>